<dbReference type="SUPFAM" id="SSF57716">
    <property type="entry name" value="Glucocorticoid receptor-like (DNA-binding domain)"/>
    <property type="match status" value="1"/>
</dbReference>
<keyword evidence="3" id="KW-0687">Ribonucleoprotein</keyword>
<reference evidence="4" key="3">
    <citation type="journal article" date="2002" name="Curr. Biol.">
        <title>The closest unicellular relatives of animals.</title>
        <authorList>
            <person name="Lang B.F."/>
            <person name="O'Kelly C."/>
            <person name="Nerad T."/>
            <person name="Gray M.W."/>
            <person name="Burger G."/>
        </authorList>
    </citation>
    <scope>NUCLEOTIDE SEQUENCE</scope>
    <source>
        <strain evidence="4">ATCC 50154</strain>
    </source>
</reference>
<evidence type="ECO:0000313" key="4">
    <source>
        <dbReference type="EMBL" id="AAN28336.1"/>
    </source>
</evidence>
<dbReference type="GO" id="GO:0005763">
    <property type="term" value="C:mitochondrial small ribosomal subunit"/>
    <property type="evidence" value="ECO:0000318"/>
    <property type="project" value="GO_Central"/>
</dbReference>
<dbReference type="GO" id="GO:0003735">
    <property type="term" value="F:structural constituent of ribosome"/>
    <property type="evidence" value="ECO:0000318"/>
    <property type="project" value="GO_Central"/>
</dbReference>
<dbReference type="GeneID" id="805239"/>
<dbReference type="InParanoid" id="Q8HIU8"/>
<name>Q8HIU8_MONBE</name>
<keyword evidence="4" id="KW-0496">Mitochondrion</keyword>
<protein>
    <submittedName>
        <fullName evidence="4">Ribosomal protein S14</fullName>
    </submittedName>
</protein>
<evidence type="ECO:0000256" key="3">
    <source>
        <dbReference type="ARBA" id="ARBA00023274"/>
    </source>
</evidence>
<dbReference type="GO" id="GO:0006412">
    <property type="term" value="P:translation"/>
    <property type="evidence" value="ECO:0000318"/>
    <property type="project" value="GO_Central"/>
</dbReference>
<evidence type="ECO:0000256" key="1">
    <source>
        <dbReference type="ARBA" id="ARBA00009083"/>
    </source>
</evidence>
<gene>
    <name evidence="4" type="primary">rps14</name>
</gene>
<dbReference type="EMBL" id="AF538053">
    <property type="protein sequence ID" value="AAN28336.1"/>
    <property type="molecule type" value="Genomic_DNA"/>
</dbReference>
<accession>Q8HIU8</accession>
<evidence type="ECO:0000256" key="2">
    <source>
        <dbReference type="ARBA" id="ARBA00022980"/>
    </source>
</evidence>
<keyword evidence="2 4" id="KW-0689">Ribosomal protein</keyword>
<organism evidence="4">
    <name type="scientific">Monosiga brevicollis</name>
    <name type="common">Choanoflagellate</name>
    <dbReference type="NCBI Taxonomy" id="81824"/>
    <lineage>
        <taxon>Eukaryota</taxon>
        <taxon>Choanoflagellata</taxon>
        <taxon>Craspedida</taxon>
        <taxon>Salpingoecidae</taxon>
        <taxon>Monosiga</taxon>
    </lineage>
</organism>
<dbReference type="InterPro" id="IPR001209">
    <property type="entry name" value="Ribosomal_uS14"/>
</dbReference>
<dbReference type="Gene3D" id="1.10.287.1480">
    <property type="match status" value="1"/>
</dbReference>
<geneLocation type="mitochondrion" evidence="4"/>
<dbReference type="AlphaFoldDB" id="Q8HIU8"/>
<dbReference type="RefSeq" id="NP_696965.1">
    <property type="nucleotide sequence ID" value="NC_004309.1"/>
</dbReference>
<dbReference type="FunCoup" id="Q8HIU8">
    <property type="interactions" value="977"/>
</dbReference>
<dbReference type="Pfam" id="PF00253">
    <property type="entry name" value="Ribosomal_S14"/>
    <property type="match status" value="1"/>
</dbReference>
<dbReference type="PANTHER" id="PTHR19836">
    <property type="entry name" value="30S RIBOSOMAL PROTEIN S14"/>
    <property type="match status" value="1"/>
</dbReference>
<dbReference type="STRING" id="81824.Q8HIU8"/>
<reference evidence="4" key="2">
    <citation type="submission" date="2000-06" db="EMBL/GenBank/DDBJ databases">
        <authorList>
            <person name="Lang F.B."/>
            <person name="Bullerwell C."/>
        </authorList>
    </citation>
    <scope>NUCLEOTIDE SEQUENCE</scope>
    <source>
        <strain evidence="4">ATCC 50154</strain>
    </source>
</reference>
<proteinExistence type="inferred from homology"/>
<reference evidence="4" key="1">
    <citation type="journal article" date="2000" name="Trends Biochem. Sci.">
        <title>A novel motif for identifying rps3 homologs in fungal mitochondrial genomes.</title>
        <authorList>
            <person name="Bullerwell C.E."/>
            <person name="Burger G."/>
            <person name="Lang B.F."/>
        </authorList>
    </citation>
    <scope>NUCLEOTIDE SEQUENCE</scope>
    <source>
        <strain evidence="4">ATCC 50154</strain>
    </source>
</reference>
<dbReference type="PANTHER" id="PTHR19836:SF19">
    <property type="entry name" value="SMALL RIBOSOMAL SUBUNIT PROTEIN US14M"/>
    <property type="match status" value="1"/>
</dbReference>
<comment type="similarity">
    <text evidence="1">Belongs to the universal ribosomal protein uS14 family.</text>
</comment>
<sequence length="116" mass="13350">MNKIKLKFKTHSLKLDFKKRTLYVNKENNHITYNALIKNQILPLSVKYNLLEKGSISYEFNDKNPLSLIPTSHIRNKCLLTGRSRGNLPKYGLSRIMFTELASEGLIPGMTVKNKI</sequence>